<protein>
    <submittedName>
        <fullName evidence="2">Uncharacterized protein</fullName>
    </submittedName>
</protein>
<dbReference type="Proteomes" id="UP000324222">
    <property type="component" value="Unassembled WGS sequence"/>
</dbReference>
<comment type="caution">
    <text evidence="2">The sequence shown here is derived from an EMBL/GenBank/DDBJ whole genome shotgun (WGS) entry which is preliminary data.</text>
</comment>
<reference evidence="2 3" key="1">
    <citation type="submission" date="2019-05" db="EMBL/GenBank/DDBJ databases">
        <title>Another draft genome of Portunus trituberculatus and its Hox gene families provides insights of decapod evolution.</title>
        <authorList>
            <person name="Jeong J.-H."/>
            <person name="Song I."/>
            <person name="Kim S."/>
            <person name="Choi T."/>
            <person name="Kim D."/>
            <person name="Ryu S."/>
            <person name="Kim W."/>
        </authorList>
    </citation>
    <scope>NUCLEOTIDE SEQUENCE [LARGE SCALE GENOMIC DNA]</scope>
    <source>
        <tissue evidence="2">Muscle</tissue>
    </source>
</reference>
<sequence>MGQDILVVTLAEERRRHTFHKNILIFLMKGEAGCPWISYEHRQKFLKTNTDKQWETYKGPREQERERMAMKSQIWGQQRGSVGKHKNAPGQ</sequence>
<evidence type="ECO:0000313" key="3">
    <source>
        <dbReference type="Proteomes" id="UP000324222"/>
    </source>
</evidence>
<feature type="compositionally biased region" description="Basic residues" evidence="1">
    <location>
        <begin position="82"/>
        <end position="91"/>
    </location>
</feature>
<name>A0A5B7F4J4_PORTR</name>
<organism evidence="2 3">
    <name type="scientific">Portunus trituberculatus</name>
    <name type="common">Swimming crab</name>
    <name type="synonym">Neptunus trituberculatus</name>
    <dbReference type="NCBI Taxonomy" id="210409"/>
    <lineage>
        <taxon>Eukaryota</taxon>
        <taxon>Metazoa</taxon>
        <taxon>Ecdysozoa</taxon>
        <taxon>Arthropoda</taxon>
        <taxon>Crustacea</taxon>
        <taxon>Multicrustacea</taxon>
        <taxon>Malacostraca</taxon>
        <taxon>Eumalacostraca</taxon>
        <taxon>Eucarida</taxon>
        <taxon>Decapoda</taxon>
        <taxon>Pleocyemata</taxon>
        <taxon>Brachyura</taxon>
        <taxon>Eubrachyura</taxon>
        <taxon>Portunoidea</taxon>
        <taxon>Portunidae</taxon>
        <taxon>Portuninae</taxon>
        <taxon>Portunus</taxon>
    </lineage>
</organism>
<evidence type="ECO:0000313" key="2">
    <source>
        <dbReference type="EMBL" id="MPC40179.1"/>
    </source>
</evidence>
<feature type="compositionally biased region" description="Basic and acidic residues" evidence="1">
    <location>
        <begin position="56"/>
        <end position="69"/>
    </location>
</feature>
<evidence type="ECO:0000256" key="1">
    <source>
        <dbReference type="SAM" id="MobiDB-lite"/>
    </source>
</evidence>
<accession>A0A5B7F4J4</accession>
<feature type="region of interest" description="Disordered" evidence="1">
    <location>
        <begin position="56"/>
        <end position="91"/>
    </location>
</feature>
<proteinExistence type="predicted"/>
<keyword evidence="3" id="KW-1185">Reference proteome</keyword>
<gene>
    <name evidence="2" type="ORF">E2C01_033735</name>
</gene>
<dbReference type="AlphaFoldDB" id="A0A5B7F4J4"/>
<dbReference type="EMBL" id="VSRR010004605">
    <property type="protein sequence ID" value="MPC40179.1"/>
    <property type="molecule type" value="Genomic_DNA"/>
</dbReference>